<dbReference type="HOGENOM" id="CLU_000650_3_6_7"/>
<dbReference type="InterPro" id="IPR036890">
    <property type="entry name" value="HATPase_C_sf"/>
</dbReference>
<dbReference type="RefSeq" id="WP_013459831.1">
    <property type="nucleotide sequence ID" value="NC_014762.1"/>
</dbReference>
<dbReference type="GO" id="GO:0000155">
    <property type="term" value="F:phosphorelay sensor kinase activity"/>
    <property type="evidence" value="ECO:0007669"/>
    <property type="project" value="InterPro"/>
</dbReference>
<evidence type="ECO:0000256" key="5">
    <source>
        <dbReference type="ARBA" id="ARBA00022553"/>
    </source>
</evidence>
<evidence type="ECO:0000256" key="6">
    <source>
        <dbReference type="ARBA" id="ARBA00022679"/>
    </source>
</evidence>
<dbReference type="InterPro" id="IPR036641">
    <property type="entry name" value="HPT_dom_sf"/>
</dbReference>
<dbReference type="GO" id="GO:0005737">
    <property type="term" value="C:cytoplasm"/>
    <property type="evidence" value="ECO:0007669"/>
    <property type="project" value="InterPro"/>
</dbReference>
<feature type="domain" description="CheW-like" evidence="15">
    <location>
        <begin position="562"/>
        <end position="694"/>
    </location>
</feature>
<keyword evidence="5 12" id="KW-0597">Phosphoprotein</keyword>
<keyword evidence="9" id="KW-0067">ATP-binding</keyword>
<dbReference type="InterPro" id="IPR004105">
    <property type="entry name" value="CheA-like_dim"/>
</dbReference>
<dbReference type="SMART" id="SM01231">
    <property type="entry name" value="H-kinase_dim"/>
    <property type="match status" value="1"/>
</dbReference>
<dbReference type="InterPro" id="IPR005467">
    <property type="entry name" value="His_kinase_dom"/>
</dbReference>
<evidence type="ECO:0000313" key="18">
    <source>
        <dbReference type="Proteomes" id="UP000008721"/>
    </source>
</evidence>
<feature type="domain" description="HPt" evidence="16">
    <location>
        <begin position="1"/>
        <end position="101"/>
    </location>
</feature>
<reference evidence="17 18" key="1">
    <citation type="journal article" date="2012" name="Stand. Genomic Sci.">
        <title>Complete genome sequence of the sulfur compounds oxidizing chemolithoautotroph Sulfuricurvum kujiense type strain (YK-1(T)).</title>
        <authorList>
            <person name="Han C."/>
            <person name="Kotsyurbenko O."/>
            <person name="Chertkov O."/>
            <person name="Held B."/>
            <person name="Lapidus A."/>
            <person name="Nolan M."/>
            <person name="Lucas S."/>
            <person name="Hammon N."/>
            <person name="Deshpande S."/>
            <person name="Cheng J.F."/>
            <person name="Tapia R."/>
            <person name="Goodwin L.A."/>
            <person name="Pitluck S."/>
            <person name="Liolios K."/>
            <person name="Pagani I."/>
            <person name="Ivanova N."/>
            <person name="Mavromatis K."/>
            <person name="Mikhailova N."/>
            <person name="Pati A."/>
            <person name="Chen A."/>
            <person name="Palaniappan K."/>
            <person name="Land M."/>
            <person name="Hauser L."/>
            <person name="Chang Y.J."/>
            <person name="Jeffries C.D."/>
            <person name="Brambilla E.M."/>
            <person name="Rohde M."/>
            <person name="Spring S."/>
            <person name="Sikorski J."/>
            <person name="Goker M."/>
            <person name="Woyke T."/>
            <person name="Bristow J."/>
            <person name="Eisen J.A."/>
            <person name="Markowitz V."/>
            <person name="Hugenholtz P."/>
            <person name="Kyrpides N.C."/>
            <person name="Klenk H.P."/>
            <person name="Detter J.C."/>
        </authorList>
    </citation>
    <scope>NUCLEOTIDE SEQUENCE [LARGE SCALE GENOMIC DNA]</scope>
    <source>
        <strain evidence="18">ATCC BAA-921 / DSM 16994 / JCM 11577 / YK-1</strain>
    </source>
</reference>
<feature type="compositionally biased region" description="Basic and acidic residues" evidence="13">
    <location>
        <begin position="291"/>
        <end position="313"/>
    </location>
</feature>
<comment type="function">
    <text evidence="11">Involved in the transmission of sensory signals from the chemoreceptors to the flagellar motors. CheA is autophosphorylated; it can transfer its phosphate group to either CheB or CheY.</text>
</comment>
<dbReference type="InterPro" id="IPR008207">
    <property type="entry name" value="Sig_transdc_His_kin_Hpt_dom"/>
</dbReference>
<evidence type="ECO:0000256" key="3">
    <source>
        <dbReference type="ARBA" id="ARBA00021495"/>
    </source>
</evidence>
<evidence type="ECO:0000256" key="1">
    <source>
        <dbReference type="ARBA" id="ARBA00000085"/>
    </source>
</evidence>
<evidence type="ECO:0000259" key="15">
    <source>
        <dbReference type="PROSITE" id="PS50851"/>
    </source>
</evidence>
<feature type="region of interest" description="Disordered" evidence="13">
    <location>
        <begin position="288"/>
        <end position="314"/>
    </location>
</feature>
<dbReference type="eggNOG" id="COG0643">
    <property type="taxonomic scope" value="Bacteria"/>
</dbReference>
<dbReference type="SUPFAM" id="SSF55874">
    <property type="entry name" value="ATPase domain of HSP90 chaperone/DNA topoisomerase II/histidine kinase"/>
    <property type="match status" value="1"/>
</dbReference>
<dbReference type="InterPro" id="IPR036097">
    <property type="entry name" value="HisK_dim/P_sf"/>
</dbReference>
<dbReference type="Pfam" id="PF02895">
    <property type="entry name" value="H-kinase_dim"/>
    <property type="match status" value="1"/>
</dbReference>
<dbReference type="OrthoDB" id="9803176at2"/>
<feature type="domain" description="Histidine kinase" evidence="14">
    <location>
        <begin position="279"/>
        <end position="560"/>
    </location>
</feature>
<dbReference type="EC" id="2.7.13.3" evidence="2"/>
<dbReference type="CDD" id="cd00731">
    <property type="entry name" value="CheA_reg"/>
    <property type="match status" value="1"/>
</dbReference>
<dbReference type="SUPFAM" id="SSF47384">
    <property type="entry name" value="Homodimeric domain of signal transducing histidine kinase"/>
    <property type="match status" value="1"/>
</dbReference>
<feature type="modified residue" description="Phosphohistidine" evidence="12">
    <location>
        <position position="44"/>
    </location>
</feature>
<dbReference type="CDD" id="cd16916">
    <property type="entry name" value="HATPase_CheA-like"/>
    <property type="match status" value="1"/>
</dbReference>
<dbReference type="PANTHER" id="PTHR43395">
    <property type="entry name" value="SENSOR HISTIDINE KINASE CHEA"/>
    <property type="match status" value="1"/>
</dbReference>
<keyword evidence="6" id="KW-0808">Transferase</keyword>
<dbReference type="Gene3D" id="2.30.30.40">
    <property type="entry name" value="SH3 Domains"/>
    <property type="match status" value="1"/>
</dbReference>
<keyword evidence="18" id="KW-1185">Reference proteome</keyword>
<evidence type="ECO:0000256" key="7">
    <source>
        <dbReference type="ARBA" id="ARBA00022741"/>
    </source>
</evidence>
<dbReference type="PRINTS" id="PR00344">
    <property type="entry name" value="BCTRLSENSOR"/>
</dbReference>
<dbReference type="SMART" id="SM00073">
    <property type="entry name" value="HPT"/>
    <property type="match status" value="1"/>
</dbReference>
<sequence length="697" mass="77714">MTEELKLFLEDSDEQLNFMESALINMQDQGVNEEDIGALFRAMHTIKGTAGMFNFDDVVSFAHIAENLLSEVRAQKVELTPELISLFLLCKDHTESLISASIDQKPIDDEIRETNDRLVAQLLKFTPGSSESGTDSSLFTETSVSSDGVSEETLWHISLGLKVDFFSTGMDVLNLIAFLNRLGKVIKKAIVTDHIPTLEHYNPIEAYIGFELQFSSRSSASEIEEVFEFVLDDIDLVIFETDDKQKLLNWIDTLEEKQSKVKFLISNGFFTKADFVTEEESPVIQSPLKSIETRDENKVTQEETKSAKKEQHKSFSLRVESSKIDQLINQMSEMVIANAKIAQRADILDDAELSESSAIMSDMLESVRSSVMNIRMVQVGDSFTKFRRIVNDAAKKLGKEIEFIINGGETELDKTVVEKISDPLMHMLRNSIDHGIETPQERIAAGKPEKGTVTLSAYPDAGTIVIKIVDDGKGLDKDKILEKAIAQGIVNKNQTLTNKEIFTLIFAAGLSTADQVSDISGRGVGMDVVKRNIEELRGTVEIDSKEGEGSTFTIRLPLTLAIIDGFLIQSGDTKYIIPLEMIQECIELSPAYKEHMKGNHFINLRDSILPLLDIRTHFNEGESRSGRENVVVLRYGEYKMGLQVDELYGEFQTVIKPLGDVFVNVAGISGGTILGSGEIALIFDIPKLIEQKMRQIN</sequence>
<dbReference type="SUPFAM" id="SSF50341">
    <property type="entry name" value="CheW-like"/>
    <property type="match status" value="1"/>
</dbReference>
<dbReference type="InterPro" id="IPR036061">
    <property type="entry name" value="CheW-like_dom_sf"/>
</dbReference>
<dbReference type="Pfam" id="PF01627">
    <property type="entry name" value="Hpt"/>
    <property type="match status" value="1"/>
</dbReference>
<dbReference type="FunFam" id="3.30.565.10:FF:000016">
    <property type="entry name" value="Chemotaxis protein CheA, putative"/>
    <property type="match status" value="1"/>
</dbReference>
<dbReference type="GO" id="GO:0006935">
    <property type="term" value="P:chemotaxis"/>
    <property type="evidence" value="ECO:0007669"/>
    <property type="project" value="UniProtKB-KW"/>
</dbReference>
<dbReference type="Gene3D" id="1.10.287.560">
    <property type="entry name" value="Histidine kinase CheA-like, homodimeric domain"/>
    <property type="match status" value="1"/>
</dbReference>
<evidence type="ECO:0000259" key="14">
    <source>
        <dbReference type="PROSITE" id="PS50109"/>
    </source>
</evidence>
<dbReference type="SMART" id="SM00387">
    <property type="entry name" value="HATPase_c"/>
    <property type="match status" value="1"/>
</dbReference>
<evidence type="ECO:0000313" key="17">
    <source>
        <dbReference type="EMBL" id="ADR33634.1"/>
    </source>
</evidence>
<evidence type="ECO:0000256" key="9">
    <source>
        <dbReference type="ARBA" id="ARBA00022840"/>
    </source>
</evidence>
<keyword evidence="7" id="KW-0547">Nucleotide-binding</keyword>
<dbReference type="Pfam" id="PF01584">
    <property type="entry name" value="CheW"/>
    <property type="match status" value="1"/>
</dbReference>
<evidence type="ECO:0000256" key="4">
    <source>
        <dbReference type="ARBA" id="ARBA00022500"/>
    </source>
</evidence>
<organism evidence="17 18">
    <name type="scientific">Sulfuricurvum kujiense (strain ATCC BAA-921 / DSM 16994 / JCM 11577 / YK-1)</name>
    <dbReference type="NCBI Taxonomy" id="709032"/>
    <lineage>
        <taxon>Bacteria</taxon>
        <taxon>Pseudomonadati</taxon>
        <taxon>Campylobacterota</taxon>
        <taxon>Epsilonproteobacteria</taxon>
        <taxon>Campylobacterales</taxon>
        <taxon>Sulfurimonadaceae</taxon>
        <taxon>Sulfuricurvum</taxon>
    </lineage>
</organism>
<dbReference type="SUPFAM" id="SSF47226">
    <property type="entry name" value="Histidine-containing phosphotransfer domain, HPT domain"/>
    <property type="match status" value="1"/>
</dbReference>
<dbReference type="SMART" id="SM00260">
    <property type="entry name" value="CheW"/>
    <property type="match status" value="1"/>
</dbReference>
<dbReference type="Proteomes" id="UP000008721">
    <property type="component" value="Chromosome"/>
</dbReference>
<dbReference type="InterPro" id="IPR037006">
    <property type="entry name" value="CheA-like_homodim_sf"/>
</dbReference>
<dbReference type="KEGG" id="sku:Sulku_0970"/>
<dbReference type="PROSITE" id="PS50109">
    <property type="entry name" value="HIS_KIN"/>
    <property type="match status" value="1"/>
</dbReference>
<dbReference type="AlphaFoldDB" id="E4U2P9"/>
<dbReference type="Pfam" id="PF02518">
    <property type="entry name" value="HATPase_c"/>
    <property type="match status" value="1"/>
</dbReference>
<dbReference type="EMBL" id="CP002355">
    <property type="protein sequence ID" value="ADR33634.1"/>
    <property type="molecule type" value="Genomic_DNA"/>
</dbReference>
<name>E4U2P9_SULKY</name>
<dbReference type="InterPro" id="IPR004358">
    <property type="entry name" value="Sig_transdc_His_kin-like_C"/>
</dbReference>
<evidence type="ECO:0000259" key="16">
    <source>
        <dbReference type="PROSITE" id="PS50894"/>
    </source>
</evidence>
<dbReference type="InterPro" id="IPR003594">
    <property type="entry name" value="HATPase_dom"/>
</dbReference>
<dbReference type="STRING" id="709032.Sulku_0970"/>
<dbReference type="CDD" id="cd00088">
    <property type="entry name" value="HPT"/>
    <property type="match status" value="1"/>
</dbReference>
<dbReference type="PANTHER" id="PTHR43395:SF10">
    <property type="entry name" value="CHEMOTAXIS PROTEIN CHEA"/>
    <property type="match status" value="1"/>
</dbReference>
<protein>
    <recommendedName>
        <fullName evidence="3">Chemotaxis protein CheA</fullName>
        <ecNumber evidence="2">2.7.13.3</ecNumber>
    </recommendedName>
</protein>
<dbReference type="PROSITE" id="PS50851">
    <property type="entry name" value="CHEW"/>
    <property type="match status" value="1"/>
</dbReference>
<dbReference type="InterPro" id="IPR002545">
    <property type="entry name" value="CheW-lke_dom"/>
</dbReference>
<dbReference type="GO" id="GO:0005524">
    <property type="term" value="F:ATP binding"/>
    <property type="evidence" value="ECO:0007669"/>
    <property type="project" value="UniProtKB-KW"/>
</dbReference>
<dbReference type="Gene3D" id="3.30.565.10">
    <property type="entry name" value="Histidine kinase-like ATPase, C-terminal domain"/>
    <property type="match status" value="1"/>
</dbReference>
<evidence type="ECO:0000256" key="11">
    <source>
        <dbReference type="ARBA" id="ARBA00035100"/>
    </source>
</evidence>
<dbReference type="PROSITE" id="PS50894">
    <property type="entry name" value="HPT"/>
    <property type="match status" value="1"/>
</dbReference>
<keyword evidence="4" id="KW-0145">Chemotaxis</keyword>
<keyword evidence="8 17" id="KW-0418">Kinase</keyword>
<proteinExistence type="predicted"/>
<evidence type="ECO:0000256" key="8">
    <source>
        <dbReference type="ARBA" id="ARBA00022777"/>
    </source>
</evidence>
<evidence type="ECO:0000256" key="12">
    <source>
        <dbReference type="PROSITE-ProRule" id="PRU00110"/>
    </source>
</evidence>
<dbReference type="Gene3D" id="1.20.120.160">
    <property type="entry name" value="HPT domain"/>
    <property type="match status" value="1"/>
</dbReference>
<accession>E4U2P9</accession>
<evidence type="ECO:0000256" key="2">
    <source>
        <dbReference type="ARBA" id="ARBA00012438"/>
    </source>
</evidence>
<keyword evidence="10" id="KW-0902">Two-component regulatory system</keyword>
<gene>
    <name evidence="17" type="ordered locus">Sulku_0970</name>
</gene>
<evidence type="ECO:0000256" key="13">
    <source>
        <dbReference type="SAM" id="MobiDB-lite"/>
    </source>
</evidence>
<comment type="catalytic activity">
    <reaction evidence="1">
        <text>ATP + protein L-histidine = ADP + protein N-phospho-L-histidine.</text>
        <dbReference type="EC" id="2.7.13.3"/>
    </reaction>
</comment>
<dbReference type="InterPro" id="IPR051315">
    <property type="entry name" value="Bact_Chemotaxis_CheA"/>
</dbReference>
<evidence type="ECO:0000256" key="10">
    <source>
        <dbReference type="ARBA" id="ARBA00023012"/>
    </source>
</evidence>
<dbReference type="eggNOG" id="COG2198">
    <property type="taxonomic scope" value="Bacteria"/>
</dbReference>